<keyword evidence="4 8" id="KW-0547">Nucleotide-binding</keyword>
<dbReference type="InterPro" id="IPR042110">
    <property type="entry name" value="Adenylosuccinate_synth_dom2"/>
</dbReference>
<feature type="binding site" description="in other chain" evidence="8">
    <location>
        <begin position="13"/>
        <end position="16"/>
    </location>
    <ligand>
        <name>IMP</name>
        <dbReference type="ChEBI" id="CHEBI:58053"/>
        <note>ligand shared between dimeric partners</note>
    </ligand>
</feature>
<comment type="subcellular location">
    <subcellularLocation>
        <location evidence="8">Cytoplasm</location>
    </subcellularLocation>
</comment>
<dbReference type="GO" id="GO:0005525">
    <property type="term" value="F:GTP binding"/>
    <property type="evidence" value="ECO:0007669"/>
    <property type="project" value="UniProtKB-UniRule"/>
</dbReference>
<dbReference type="PANTHER" id="PTHR11846:SF0">
    <property type="entry name" value="ADENYLOSUCCINATE SYNTHETASE"/>
    <property type="match status" value="1"/>
</dbReference>
<organism evidence="11 12">
    <name type="scientific">Rhodothermus profundi</name>
    <dbReference type="NCBI Taxonomy" id="633813"/>
    <lineage>
        <taxon>Bacteria</taxon>
        <taxon>Pseudomonadati</taxon>
        <taxon>Rhodothermota</taxon>
        <taxon>Rhodothermia</taxon>
        <taxon>Rhodothermales</taxon>
        <taxon>Rhodothermaceae</taxon>
        <taxon>Rhodothermus</taxon>
    </lineage>
</organism>
<dbReference type="InterPro" id="IPR033128">
    <property type="entry name" value="Adenylosuccin_syn_Lys_AS"/>
</dbReference>
<dbReference type="PROSITE" id="PS00513">
    <property type="entry name" value="ADENYLOSUCCIN_SYN_2"/>
    <property type="match status" value="1"/>
</dbReference>
<evidence type="ECO:0000256" key="2">
    <source>
        <dbReference type="ARBA" id="ARBA00022598"/>
    </source>
</evidence>
<gene>
    <name evidence="8" type="primary">purA</name>
    <name evidence="11" type="ORF">SAMN04488087_1048</name>
</gene>
<sequence>MPVTVVIGSQWGDEGKGKIVDLLSQEVDIVARYQGGANAGHTICWGDKTFVLHLVPSGIFHEGVTCVIGNGVVLDPVALLEEIRMIRSLGYEVEGRLLISHNAHLIMPYHRKLEEARERFRDADAIGTTRRGIGPAYMDKFARTGIRVVDLLDRDVLRKKLKQAIEEKNAILREVYKAEALDVDAIIEEYVEFDKLIDPYVTDTAEYLNQALREGKHILAEGAQGSLLDVDFGTYPYVTSSHPTVGGCCTGLGIPPTAITRIIGIVKAYCTRVGNGPFPTEQPNEVGNRLREIGHEYGATTGRPRRCGWLDLVALRYSSMINGFTELAITKLDVLTGFETLPVCTRYRYDGKISQRFPSEAHTLEKVEPLYEVLPGWQEDIQGASRLEDLPEAARQYLEFIARFTGVDISLISTGPKREQTIWNGRAVISASV</sequence>
<comment type="pathway">
    <text evidence="8 10">Purine metabolism; AMP biosynthesis via de novo pathway; AMP from IMP: step 1/2.</text>
</comment>
<proteinExistence type="inferred from homology"/>
<dbReference type="InterPro" id="IPR027417">
    <property type="entry name" value="P-loop_NTPase"/>
</dbReference>
<dbReference type="InterPro" id="IPR042109">
    <property type="entry name" value="Adenylosuccinate_synth_dom1"/>
</dbReference>
<feature type="binding site" evidence="8">
    <location>
        <position position="305"/>
    </location>
    <ligand>
        <name>GTP</name>
        <dbReference type="ChEBI" id="CHEBI:37565"/>
    </ligand>
</feature>
<accession>A0A1M6SCZ5</accession>
<feature type="binding site" evidence="8">
    <location>
        <position position="40"/>
    </location>
    <ligand>
        <name>Mg(2+)</name>
        <dbReference type="ChEBI" id="CHEBI:18420"/>
    </ligand>
</feature>
<feature type="binding site" evidence="8">
    <location>
        <begin position="12"/>
        <end position="18"/>
    </location>
    <ligand>
        <name>GTP</name>
        <dbReference type="ChEBI" id="CHEBI:37565"/>
    </ligand>
</feature>
<evidence type="ECO:0000313" key="11">
    <source>
        <dbReference type="EMBL" id="SHK42611.1"/>
    </source>
</evidence>
<feature type="binding site" description="in other chain" evidence="8">
    <location>
        <begin position="38"/>
        <end position="41"/>
    </location>
    <ligand>
        <name>IMP</name>
        <dbReference type="ChEBI" id="CHEBI:58053"/>
        <note>ligand shared between dimeric partners</note>
    </ligand>
</feature>
<dbReference type="GO" id="GO:0046040">
    <property type="term" value="P:IMP metabolic process"/>
    <property type="evidence" value="ECO:0007669"/>
    <property type="project" value="TreeGrafter"/>
</dbReference>
<feature type="binding site" evidence="8">
    <location>
        <begin position="299"/>
        <end position="305"/>
    </location>
    <ligand>
        <name>substrate</name>
    </ligand>
</feature>
<dbReference type="STRING" id="633813.SAMN04488087_1048"/>
<dbReference type="PROSITE" id="PS01266">
    <property type="entry name" value="ADENYLOSUCCIN_SYN_1"/>
    <property type="match status" value="1"/>
</dbReference>
<feature type="binding site" description="in other chain" evidence="8">
    <location>
        <position position="239"/>
    </location>
    <ligand>
        <name>IMP</name>
        <dbReference type="ChEBI" id="CHEBI:58053"/>
        <note>ligand shared between dimeric partners</note>
    </ligand>
</feature>
<dbReference type="UniPathway" id="UPA00075">
    <property type="reaction ID" value="UER00335"/>
</dbReference>
<comment type="function">
    <text evidence="8">Plays an important role in the de novo pathway of purine nucleotide biosynthesis. Catalyzes the first committed step in the biosynthesis of AMP from IMP.</text>
</comment>
<feature type="binding site" evidence="8">
    <location>
        <begin position="331"/>
        <end position="333"/>
    </location>
    <ligand>
        <name>GTP</name>
        <dbReference type="ChEBI" id="CHEBI:37565"/>
    </ligand>
</feature>
<dbReference type="GO" id="GO:0004019">
    <property type="term" value="F:adenylosuccinate synthase activity"/>
    <property type="evidence" value="ECO:0007669"/>
    <property type="project" value="UniProtKB-UniRule"/>
</dbReference>
<feature type="binding site" description="in other chain" evidence="8">
    <location>
        <position position="224"/>
    </location>
    <ligand>
        <name>IMP</name>
        <dbReference type="ChEBI" id="CHEBI:58053"/>
        <note>ligand shared between dimeric partners</note>
    </ligand>
</feature>
<dbReference type="OrthoDB" id="9807553at2"/>
<feature type="binding site" description="in other chain" evidence="8">
    <location>
        <position position="129"/>
    </location>
    <ligand>
        <name>IMP</name>
        <dbReference type="ChEBI" id="CHEBI:58053"/>
        <note>ligand shared between dimeric partners</note>
    </ligand>
</feature>
<dbReference type="RefSeq" id="WP_072714927.1">
    <property type="nucleotide sequence ID" value="NZ_FRAU01000003.1"/>
</dbReference>
<comment type="cofactor">
    <cofactor evidence="8">
        <name>Mg(2+)</name>
        <dbReference type="ChEBI" id="CHEBI:18420"/>
    </cofactor>
    <text evidence="8">Binds 1 Mg(2+) ion per subunit.</text>
</comment>
<evidence type="ECO:0000256" key="10">
    <source>
        <dbReference type="RuleBase" id="RU000520"/>
    </source>
</evidence>
<feature type="active site" description="Proton acceptor" evidence="8">
    <location>
        <position position="13"/>
    </location>
</feature>
<evidence type="ECO:0000256" key="5">
    <source>
        <dbReference type="ARBA" id="ARBA00022755"/>
    </source>
</evidence>
<keyword evidence="8" id="KW-0963">Cytoplasm</keyword>
<keyword evidence="12" id="KW-1185">Reference proteome</keyword>
<dbReference type="Gene3D" id="3.40.440.10">
    <property type="entry name" value="Adenylosuccinate Synthetase, subunit A, domain 1"/>
    <property type="match status" value="1"/>
</dbReference>
<dbReference type="Proteomes" id="UP000185812">
    <property type="component" value="Unassembled WGS sequence"/>
</dbReference>
<dbReference type="InterPro" id="IPR001114">
    <property type="entry name" value="Adenylosuccinate_synthetase"/>
</dbReference>
<feature type="active site" evidence="9">
    <location>
        <position position="140"/>
    </location>
</feature>
<feature type="binding site" description="in other chain" evidence="8">
    <location>
        <position position="303"/>
    </location>
    <ligand>
        <name>IMP</name>
        <dbReference type="ChEBI" id="CHEBI:58053"/>
        <note>ligand shared between dimeric partners</note>
    </ligand>
</feature>
<dbReference type="CDD" id="cd03108">
    <property type="entry name" value="AdSS"/>
    <property type="match status" value="1"/>
</dbReference>
<dbReference type="EC" id="6.3.4.4" evidence="8 10"/>
<comment type="catalytic activity">
    <reaction evidence="8 10">
        <text>IMP + L-aspartate + GTP = N(6)-(1,2-dicarboxyethyl)-AMP + GDP + phosphate + 2 H(+)</text>
        <dbReference type="Rhea" id="RHEA:15753"/>
        <dbReference type="ChEBI" id="CHEBI:15378"/>
        <dbReference type="ChEBI" id="CHEBI:29991"/>
        <dbReference type="ChEBI" id="CHEBI:37565"/>
        <dbReference type="ChEBI" id="CHEBI:43474"/>
        <dbReference type="ChEBI" id="CHEBI:57567"/>
        <dbReference type="ChEBI" id="CHEBI:58053"/>
        <dbReference type="ChEBI" id="CHEBI:58189"/>
        <dbReference type="EC" id="6.3.4.4"/>
    </reaction>
</comment>
<dbReference type="EMBL" id="FRAU01000003">
    <property type="protein sequence ID" value="SHK42611.1"/>
    <property type="molecule type" value="Genomic_DNA"/>
</dbReference>
<dbReference type="NCBIfam" id="NF002223">
    <property type="entry name" value="PRK01117.1"/>
    <property type="match status" value="1"/>
</dbReference>
<feature type="binding site" evidence="8">
    <location>
        <begin position="40"/>
        <end position="42"/>
    </location>
    <ligand>
        <name>GTP</name>
        <dbReference type="ChEBI" id="CHEBI:37565"/>
    </ligand>
</feature>
<evidence type="ECO:0000256" key="8">
    <source>
        <dbReference type="HAMAP-Rule" id="MF_00011"/>
    </source>
</evidence>
<keyword evidence="7 8" id="KW-0342">GTP-binding</keyword>
<dbReference type="GO" id="GO:0005737">
    <property type="term" value="C:cytoplasm"/>
    <property type="evidence" value="ECO:0007669"/>
    <property type="project" value="UniProtKB-SubCell"/>
</dbReference>
<evidence type="ECO:0000256" key="7">
    <source>
        <dbReference type="ARBA" id="ARBA00023134"/>
    </source>
</evidence>
<dbReference type="Gene3D" id="3.90.170.10">
    <property type="entry name" value="Adenylosuccinate Synthetase, subunit A, domain 3"/>
    <property type="match status" value="1"/>
</dbReference>
<evidence type="ECO:0000256" key="9">
    <source>
        <dbReference type="PROSITE-ProRule" id="PRU10134"/>
    </source>
</evidence>
<evidence type="ECO:0000256" key="3">
    <source>
        <dbReference type="ARBA" id="ARBA00022723"/>
    </source>
</evidence>
<dbReference type="SUPFAM" id="SSF52540">
    <property type="entry name" value="P-loop containing nucleoside triphosphate hydrolases"/>
    <property type="match status" value="1"/>
</dbReference>
<feature type="binding site" evidence="8">
    <location>
        <position position="143"/>
    </location>
    <ligand>
        <name>IMP</name>
        <dbReference type="ChEBI" id="CHEBI:58053"/>
        <note>ligand shared between dimeric partners</note>
    </ligand>
</feature>
<reference evidence="12" key="1">
    <citation type="submission" date="2016-11" db="EMBL/GenBank/DDBJ databases">
        <authorList>
            <person name="Varghese N."/>
            <person name="Submissions S."/>
        </authorList>
    </citation>
    <scope>NUCLEOTIDE SEQUENCE [LARGE SCALE GENOMIC DNA]</scope>
    <source>
        <strain evidence="12">DSM 22212</strain>
    </source>
</reference>
<evidence type="ECO:0000256" key="4">
    <source>
        <dbReference type="ARBA" id="ARBA00022741"/>
    </source>
</evidence>
<dbReference type="FunFam" id="1.10.300.10:FF:000001">
    <property type="entry name" value="Adenylosuccinate synthetase"/>
    <property type="match status" value="1"/>
</dbReference>
<dbReference type="Gene3D" id="1.10.300.10">
    <property type="entry name" value="Adenylosuccinate Synthetase, subunit A, domain 2"/>
    <property type="match status" value="1"/>
</dbReference>
<dbReference type="PANTHER" id="PTHR11846">
    <property type="entry name" value="ADENYLOSUCCINATE SYNTHETASE"/>
    <property type="match status" value="1"/>
</dbReference>
<name>A0A1M6SCZ5_9BACT</name>
<feature type="binding site" evidence="8">
    <location>
        <position position="13"/>
    </location>
    <ligand>
        <name>Mg(2+)</name>
        <dbReference type="ChEBI" id="CHEBI:18420"/>
    </ligand>
</feature>
<keyword evidence="5 8" id="KW-0658">Purine biosynthesis</keyword>
<keyword evidence="2 8" id="KW-0436">Ligase</keyword>
<dbReference type="FunFam" id="3.90.170.10:FF:000001">
    <property type="entry name" value="Adenylosuccinate synthetase"/>
    <property type="match status" value="1"/>
</dbReference>
<evidence type="ECO:0000313" key="12">
    <source>
        <dbReference type="Proteomes" id="UP000185812"/>
    </source>
</evidence>
<protein>
    <recommendedName>
        <fullName evidence="8 10">Adenylosuccinate synthetase</fullName>
        <shortName evidence="8">AMPSase</shortName>
        <shortName evidence="8">AdSS</shortName>
        <ecNumber evidence="8 10">6.3.4.4</ecNumber>
    </recommendedName>
    <alternativeName>
        <fullName evidence="8">IMP--aspartate ligase</fullName>
    </alternativeName>
</protein>
<comment type="similarity">
    <text evidence="8 10">Belongs to the adenylosuccinate synthetase family.</text>
</comment>
<dbReference type="NCBIfam" id="TIGR00184">
    <property type="entry name" value="purA"/>
    <property type="match status" value="1"/>
</dbReference>
<dbReference type="HAMAP" id="MF_00011">
    <property type="entry name" value="Adenylosucc_synth"/>
    <property type="match status" value="1"/>
</dbReference>
<dbReference type="AlphaFoldDB" id="A0A1M6SCZ5"/>
<feature type="active site" description="Proton donor" evidence="8">
    <location>
        <position position="41"/>
    </location>
</feature>
<dbReference type="GO" id="GO:0000287">
    <property type="term" value="F:magnesium ion binding"/>
    <property type="evidence" value="ECO:0007669"/>
    <property type="project" value="UniProtKB-UniRule"/>
</dbReference>
<dbReference type="Pfam" id="PF00709">
    <property type="entry name" value="Adenylsucc_synt"/>
    <property type="match status" value="1"/>
</dbReference>
<keyword evidence="6 8" id="KW-0460">Magnesium</keyword>
<dbReference type="InterPro" id="IPR018220">
    <property type="entry name" value="Adenylosuccin_syn_GTP-bd"/>
</dbReference>
<comment type="subunit">
    <text evidence="1 8">Homodimer.</text>
</comment>
<evidence type="ECO:0000256" key="6">
    <source>
        <dbReference type="ARBA" id="ARBA00022842"/>
    </source>
</evidence>
<feature type="binding site" evidence="8">
    <location>
        <begin position="413"/>
        <end position="415"/>
    </location>
    <ligand>
        <name>GTP</name>
        <dbReference type="ChEBI" id="CHEBI:37565"/>
    </ligand>
</feature>
<evidence type="ECO:0000256" key="1">
    <source>
        <dbReference type="ARBA" id="ARBA00011738"/>
    </source>
</evidence>
<keyword evidence="3 8" id="KW-0479">Metal-binding</keyword>
<dbReference type="InterPro" id="IPR042111">
    <property type="entry name" value="Adenylosuccinate_synth_dom3"/>
</dbReference>
<dbReference type="GO" id="GO:0044208">
    <property type="term" value="P:'de novo' AMP biosynthetic process"/>
    <property type="evidence" value="ECO:0007669"/>
    <property type="project" value="UniProtKB-UniRule"/>
</dbReference>
<dbReference type="SMART" id="SM00788">
    <property type="entry name" value="Adenylsucc_synt"/>
    <property type="match status" value="1"/>
</dbReference>